<keyword evidence="2" id="KW-0229">DNA integration</keyword>
<evidence type="ECO:0000256" key="1">
    <source>
        <dbReference type="ARBA" id="ARBA00008857"/>
    </source>
</evidence>
<accession>A0ABY5PBY8</accession>
<feature type="region of interest" description="Disordered" evidence="6">
    <location>
        <begin position="37"/>
        <end position="65"/>
    </location>
</feature>
<evidence type="ECO:0000256" key="4">
    <source>
        <dbReference type="ARBA" id="ARBA00023172"/>
    </source>
</evidence>
<dbReference type="Gene3D" id="1.10.443.10">
    <property type="entry name" value="Intergrase catalytic core"/>
    <property type="match status" value="1"/>
</dbReference>
<evidence type="ECO:0000256" key="5">
    <source>
        <dbReference type="PROSITE-ProRule" id="PRU01248"/>
    </source>
</evidence>
<keyword evidence="10" id="KW-1185">Reference proteome</keyword>
<dbReference type="Pfam" id="PF00589">
    <property type="entry name" value="Phage_integrase"/>
    <property type="match status" value="1"/>
</dbReference>
<dbReference type="EMBL" id="CP088295">
    <property type="protein sequence ID" value="UUY02184.1"/>
    <property type="molecule type" value="Genomic_DNA"/>
</dbReference>
<dbReference type="Proteomes" id="UP001058860">
    <property type="component" value="Chromosome"/>
</dbReference>
<dbReference type="CDD" id="cd01189">
    <property type="entry name" value="INT_ICEBs1_C_like"/>
    <property type="match status" value="1"/>
</dbReference>
<feature type="domain" description="Core-binding (CB)" evidence="8">
    <location>
        <begin position="97"/>
        <end position="193"/>
    </location>
</feature>
<evidence type="ECO:0000256" key="3">
    <source>
        <dbReference type="ARBA" id="ARBA00023125"/>
    </source>
</evidence>
<dbReference type="InterPro" id="IPR002104">
    <property type="entry name" value="Integrase_catalytic"/>
</dbReference>
<dbReference type="PANTHER" id="PTHR30349">
    <property type="entry name" value="PHAGE INTEGRASE-RELATED"/>
    <property type="match status" value="1"/>
</dbReference>
<dbReference type="Pfam" id="PF14659">
    <property type="entry name" value="Phage_int_SAM_3"/>
    <property type="match status" value="1"/>
</dbReference>
<dbReference type="InterPro" id="IPR044068">
    <property type="entry name" value="CB"/>
</dbReference>
<reference evidence="10" key="1">
    <citation type="submission" date="2021-11" db="EMBL/GenBank/DDBJ databases">
        <title>Cultivation dependent microbiological survey of springs from the worlds oldest radium mine currently devoted to the extraction of radon-saturated water.</title>
        <authorList>
            <person name="Kapinusova G."/>
            <person name="Smrhova T."/>
            <person name="Strejcek M."/>
            <person name="Suman J."/>
            <person name="Jani K."/>
            <person name="Pajer P."/>
            <person name="Uhlik O."/>
        </authorList>
    </citation>
    <scope>NUCLEOTIDE SEQUENCE [LARGE SCALE GENOMIC DNA]</scope>
    <source>
        <strain evidence="10">J379</strain>
    </source>
</reference>
<evidence type="ECO:0000259" key="8">
    <source>
        <dbReference type="PROSITE" id="PS51900"/>
    </source>
</evidence>
<dbReference type="InterPro" id="IPR011010">
    <property type="entry name" value="DNA_brk_join_enz"/>
</dbReference>
<keyword evidence="3 5" id="KW-0238">DNA-binding</keyword>
<dbReference type="RefSeq" id="WP_353862717.1">
    <property type="nucleotide sequence ID" value="NZ_CP088295.1"/>
</dbReference>
<evidence type="ECO:0000259" key="7">
    <source>
        <dbReference type="PROSITE" id="PS51898"/>
    </source>
</evidence>
<dbReference type="Gene3D" id="1.10.150.130">
    <property type="match status" value="1"/>
</dbReference>
<dbReference type="PROSITE" id="PS51900">
    <property type="entry name" value="CB"/>
    <property type="match status" value="1"/>
</dbReference>
<dbReference type="InterPro" id="IPR010998">
    <property type="entry name" value="Integrase_recombinase_N"/>
</dbReference>
<feature type="domain" description="Tyr recombinase" evidence="7">
    <location>
        <begin position="216"/>
        <end position="398"/>
    </location>
</feature>
<protein>
    <submittedName>
        <fullName evidence="9">Site-specific integrase</fullName>
    </submittedName>
</protein>
<dbReference type="SUPFAM" id="SSF56349">
    <property type="entry name" value="DNA breaking-rejoining enzymes"/>
    <property type="match status" value="1"/>
</dbReference>
<dbReference type="InterPro" id="IPR004107">
    <property type="entry name" value="Integrase_SAM-like_N"/>
</dbReference>
<sequence length="413" mass="46167">MQAKGTPRVSGHVFVMERASGRVYYAKWRDADGQHKRRLGPAWVKPDGKDERGGTRWKAASGTKPPGYLTPRDAQDELTQIKARVAHASAQRQQLGPLFRDAADEWLSHAESVRGIKPSTAVGYRSILEHHLKPEFGARRLGEITRRDIESWRDRQVAVGRRNRVRGRTVKGLSPRNANAVLAAMHGVFKHAVRCEEVTDNPVRDIEPLGTEYDPMRYPVYSPDEVHKLARAAGGQDGAMIVVSAFTGLRRGELIALQWKHIDFGRSTVHVQQSYSKGHLTTPKSKRVRAVPMAPEVAEVLTQLRQRGQLTGPDDLVFLGEGGRYVDGSALRRRYQRAQKAAGLPLHRWHDLRHTFGTLAVDRASERQVQGWMGHADSRTTARYLHHKDRAEDAELLSDAFRVSAPEVVAAAA</sequence>
<keyword evidence="4" id="KW-0233">DNA recombination</keyword>
<dbReference type="InterPro" id="IPR013762">
    <property type="entry name" value="Integrase-like_cat_sf"/>
</dbReference>
<evidence type="ECO:0000256" key="2">
    <source>
        <dbReference type="ARBA" id="ARBA00022908"/>
    </source>
</evidence>
<evidence type="ECO:0000256" key="6">
    <source>
        <dbReference type="SAM" id="MobiDB-lite"/>
    </source>
</evidence>
<organism evidence="9 10">
    <name type="scientific">Svornostia abyssi</name>
    <dbReference type="NCBI Taxonomy" id="2898438"/>
    <lineage>
        <taxon>Bacteria</taxon>
        <taxon>Bacillati</taxon>
        <taxon>Actinomycetota</taxon>
        <taxon>Thermoleophilia</taxon>
        <taxon>Solirubrobacterales</taxon>
        <taxon>Baekduiaceae</taxon>
        <taxon>Svornostia</taxon>
    </lineage>
</organism>
<gene>
    <name evidence="9" type="ORF">LRS13_15855</name>
</gene>
<dbReference type="PROSITE" id="PS51898">
    <property type="entry name" value="TYR_RECOMBINASE"/>
    <property type="match status" value="1"/>
</dbReference>
<comment type="similarity">
    <text evidence="1">Belongs to the 'phage' integrase family.</text>
</comment>
<evidence type="ECO:0000313" key="9">
    <source>
        <dbReference type="EMBL" id="UUY02184.1"/>
    </source>
</evidence>
<dbReference type="InterPro" id="IPR050090">
    <property type="entry name" value="Tyrosine_recombinase_XerCD"/>
</dbReference>
<dbReference type="PANTHER" id="PTHR30349:SF64">
    <property type="entry name" value="PROPHAGE INTEGRASE INTD-RELATED"/>
    <property type="match status" value="1"/>
</dbReference>
<evidence type="ECO:0000313" key="10">
    <source>
        <dbReference type="Proteomes" id="UP001058860"/>
    </source>
</evidence>
<name>A0ABY5PBY8_9ACTN</name>
<proteinExistence type="inferred from homology"/>